<proteinExistence type="predicted"/>
<protein>
    <submittedName>
        <fullName evidence="2">Uncharacterized protein</fullName>
    </submittedName>
</protein>
<feature type="transmembrane region" description="Helical" evidence="1">
    <location>
        <begin position="17"/>
        <end position="37"/>
    </location>
</feature>
<gene>
    <name evidence="2" type="ORF">DOP62_06730</name>
</gene>
<organism evidence="2 3">
    <name type="scientific">Synechococcus elongatus PCC 11801</name>
    <dbReference type="NCBI Taxonomy" id="2219813"/>
    <lineage>
        <taxon>Bacteria</taxon>
        <taxon>Bacillati</taxon>
        <taxon>Cyanobacteriota</taxon>
        <taxon>Cyanophyceae</taxon>
        <taxon>Synechococcales</taxon>
        <taxon>Synechococcaceae</taxon>
        <taxon>Synechococcus</taxon>
    </lineage>
</organism>
<evidence type="ECO:0000313" key="2">
    <source>
        <dbReference type="EMBL" id="AZB72456.1"/>
    </source>
</evidence>
<name>A0AAN1QNL4_SYNEL</name>
<evidence type="ECO:0000256" key="1">
    <source>
        <dbReference type="SAM" id="Phobius"/>
    </source>
</evidence>
<dbReference type="AlphaFoldDB" id="A0AAN1QNL4"/>
<dbReference type="Proteomes" id="UP000267249">
    <property type="component" value="Chromosome"/>
</dbReference>
<accession>A0AAN1QNL4</accession>
<dbReference type="EMBL" id="CP030139">
    <property type="protein sequence ID" value="AZB72456.1"/>
    <property type="molecule type" value="Genomic_DNA"/>
</dbReference>
<keyword evidence="1" id="KW-1133">Transmembrane helix</keyword>
<keyword evidence="1" id="KW-0472">Membrane</keyword>
<dbReference type="RefSeq" id="WP_208676725.1">
    <property type="nucleotide sequence ID" value="NZ_CP030139.2"/>
</dbReference>
<reference evidence="2 3" key="1">
    <citation type="journal article" date="2018" name="Sci. Rep.">
        <title>Genome Features and Biochemical Characteristics of a Robust, Fast Growing and Naturally Transformable Cyanobacterium Synechococcus elongatus PCC 11801 Isolated from India.</title>
        <authorList>
            <person name="Jaiswal D."/>
            <person name="Sengupta A."/>
            <person name="Sohoni S."/>
            <person name="Sengupta S."/>
            <person name="Phadnavis A.G."/>
            <person name="Pakrasi H.B."/>
            <person name="Wangikar P.P."/>
        </authorList>
    </citation>
    <scope>NUCLEOTIDE SEQUENCE [LARGE SCALE GENOMIC DNA]</scope>
    <source>
        <strain evidence="2 3">PCC 11801</strain>
    </source>
</reference>
<evidence type="ECO:0000313" key="3">
    <source>
        <dbReference type="Proteomes" id="UP000267249"/>
    </source>
</evidence>
<keyword evidence="1" id="KW-0812">Transmembrane</keyword>
<sequence length="103" mass="11757">MTCVFLPTLALLPSQDWAFQLGLSLVIFVVLNSLVWLPRDPATHSQLTKPAIADPEEDYLPKELQKQGPTPVEMESFCHWDMKELPFSEWQSLLSASKQRWSA</sequence>